<dbReference type="RefSeq" id="WP_104077437.1">
    <property type="nucleotide sequence ID" value="NZ_CP062179.1"/>
</dbReference>
<dbReference type="Proteomes" id="UP000243096">
    <property type="component" value="Unassembled WGS sequence"/>
</dbReference>
<name>A0A2P5KAR2_9BURK</name>
<reference evidence="1 2" key="1">
    <citation type="submission" date="2018-01" db="EMBL/GenBank/DDBJ databases">
        <title>Genomic Encyclopedia of Type Strains, Phase III (KMG-III): the genomes of soil and plant-associated and newly described type strains.</title>
        <authorList>
            <person name="Whitman W."/>
        </authorList>
    </citation>
    <scope>NUCLEOTIDE SEQUENCE [LARGE SCALE GENOMIC DNA]</scope>
    <source>
        <strain evidence="1 2">HKI456</strain>
    </source>
</reference>
<accession>A0A2P5KAR2</accession>
<keyword evidence="2" id="KW-1185">Reference proteome</keyword>
<sequence>MADLNDGTAAAAAETFALDSQYIKRTLLAQHGVLRAAAECRVQTGLSMVDLQIVEPAVAEPATDWICERLDLRVAGNG</sequence>
<gene>
    <name evidence="1" type="ORF">B0O95_106178</name>
</gene>
<evidence type="ECO:0000313" key="2">
    <source>
        <dbReference type="Proteomes" id="UP000243096"/>
    </source>
</evidence>
<protein>
    <submittedName>
        <fullName evidence="1">Uncharacterized protein</fullName>
    </submittedName>
</protein>
<dbReference type="EMBL" id="PRDW01000006">
    <property type="protein sequence ID" value="PPB83787.1"/>
    <property type="molecule type" value="Genomic_DNA"/>
</dbReference>
<organism evidence="1 2">
    <name type="scientific">Mycetohabitans endofungorum</name>
    <dbReference type="NCBI Taxonomy" id="417203"/>
    <lineage>
        <taxon>Bacteria</taxon>
        <taxon>Pseudomonadati</taxon>
        <taxon>Pseudomonadota</taxon>
        <taxon>Betaproteobacteria</taxon>
        <taxon>Burkholderiales</taxon>
        <taxon>Burkholderiaceae</taxon>
        <taxon>Mycetohabitans</taxon>
    </lineage>
</organism>
<proteinExistence type="predicted"/>
<comment type="caution">
    <text evidence="1">The sequence shown here is derived from an EMBL/GenBank/DDBJ whole genome shotgun (WGS) entry which is preliminary data.</text>
</comment>
<dbReference type="AlphaFoldDB" id="A0A2P5KAR2"/>
<evidence type="ECO:0000313" key="1">
    <source>
        <dbReference type="EMBL" id="PPB83787.1"/>
    </source>
</evidence>